<dbReference type="InterPro" id="IPR005804">
    <property type="entry name" value="FA_desaturase_dom"/>
</dbReference>
<dbReference type="GO" id="GO:0046872">
    <property type="term" value="F:metal ion binding"/>
    <property type="evidence" value="ECO:0007669"/>
    <property type="project" value="UniProtKB-UniRule"/>
</dbReference>
<gene>
    <name evidence="7" type="ORF">THAOC_19881</name>
</gene>
<comment type="similarity">
    <text evidence="4">Belongs to the cytochrome b5 family.</text>
</comment>
<keyword evidence="8" id="KW-1185">Reference proteome</keyword>
<comment type="caution">
    <text evidence="4">Lacks conserved residue(s) required for the propagation of feature annotation.</text>
</comment>
<dbReference type="OMA" id="LMNFAAW"/>
<dbReference type="InterPro" id="IPR036400">
    <property type="entry name" value="Cyt_B5-like_heme/steroid_sf"/>
</dbReference>
<dbReference type="OrthoDB" id="260519at2759"/>
<dbReference type="Pfam" id="PF00487">
    <property type="entry name" value="FA_desaturase"/>
    <property type="match status" value="1"/>
</dbReference>
<feature type="transmembrane region" description="Helical" evidence="4">
    <location>
        <begin position="228"/>
        <end position="247"/>
    </location>
</feature>
<comment type="caution">
    <text evidence="7">The sequence shown here is derived from an EMBL/GenBank/DDBJ whole genome shotgun (WGS) entry which is preliminary data.</text>
</comment>
<dbReference type="Proteomes" id="UP000266841">
    <property type="component" value="Unassembled WGS sequence"/>
</dbReference>
<evidence type="ECO:0000256" key="4">
    <source>
        <dbReference type="RuleBase" id="RU362121"/>
    </source>
</evidence>
<feature type="transmembrane region" description="Helical" evidence="4">
    <location>
        <begin position="312"/>
        <end position="331"/>
    </location>
</feature>
<keyword evidence="4" id="KW-0812">Transmembrane</keyword>
<dbReference type="GO" id="GO:0006629">
    <property type="term" value="P:lipid metabolic process"/>
    <property type="evidence" value="ECO:0007669"/>
    <property type="project" value="InterPro"/>
</dbReference>
<dbReference type="Gene3D" id="3.10.120.10">
    <property type="entry name" value="Cytochrome b5-like heme/steroid binding domain"/>
    <property type="match status" value="1"/>
</dbReference>
<reference evidence="7 8" key="1">
    <citation type="journal article" date="2012" name="Genome Biol.">
        <title>Genome and low-iron response of an oceanic diatom adapted to chronic iron limitation.</title>
        <authorList>
            <person name="Lommer M."/>
            <person name="Specht M."/>
            <person name="Roy A.S."/>
            <person name="Kraemer L."/>
            <person name="Andreson R."/>
            <person name="Gutowska M.A."/>
            <person name="Wolf J."/>
            <person name="Bergner S.V."/>
            <person name="Schilhabel M.B."/>
            <person name="Klostermeier U.C."/>
            <person name="Beiko R.G."/>
            <person name="Rosenstiel P."/>
            <person name="Hippler M."/>
            <person name="Laroche J."/>
        </authorList>
    </citation>
    <scope>NUCLEOTIDE SEQUENCE [LARGE SCALE GENOMIC DNA]</scope>
    <source>
        <strain evidence="7 8">CCMP1005</strain>
    </source>
</reference>
<dbReference type="AlphaFoldDB" id="K0SFX7"/>
<protein>
    <recommendedName>
        <fullName evidence="6">Cytochrome b5 heme-binding domain-containing protein</fullName>
    </recommendedName>
</protein>
<keyword evidence="1 4" id="KW-0349">Heme</keyword>
<sequence length="500" mass="56802">MCTADATGPHLRRRRPPVGGGGGGERTGSSAADESGTPTIGKNDGRAAGGSCIVGPAPTTDPPPVHSSGVDFYPPSTRYWRIGRKWYDFTDFLHRHPGGSEVLLLLRDRFEDCTFAFESHHLNYKRARKIIAKYEVDESVVESHSSKDVQRRRPGNKTANGGVVGEPPELLDDHAFYSVIRRRVADHLRESGYPSGEPKLECKVLFWVAFILMVSCYAWLLSSASVPSAIAFGLTSAWLGAFGHNWVHQSKYRFWAYLSLDMIGFSSDGWFREHNLQHHMYTNTPWDNHYEGTAPFLVTDPTIERNWIQAYVLPYVNPIILSFGLYGNYFFNLTEMIKGNEKITPWKAVLPLEIGIMAWRWGAWRGLSLMYLSHAILCVYYFTMALMNHNTEKCLDVSKRNSAKDWGEAQLHVSADWSVGLPFHRAFIYLWLNYHTVHHLFPLVDMSHHPAIQRILIRTCKEFGVEYSVKSPLEIYRQMVRTFGTPMSLMEEITVYGGGI</sequence>
<dbReference type="Pfam" id="PF00173">
    <property type="entry name" value="Cyt-b5"/>
    <property type="match status" value="1"/>
</dbReference>
<keyword evidence="2 4" id="KW-0479">Metal-binding</keyword>
<evidence type="ECO:0000256" key="3">
    <source>
        <dbReference type="ARBA" id="ARBA00023004"/>
    </source>
</evidence>
<dbReference type="PROSITE" id="PS50255">
    <property type="entry name" value="CYTOCHROME_B5_2"/>
    <property type="match status" value="1"/>
</dbReference>
<keyword evidence="3 4" id="KW-0408">Iron</keyword>
<dbReference type="PANTHER" id="PTHR16740:SF1">
    <property type="entry name" value="CYTOCHROME B5-RELATED PROTEIN-RELATED"/>
    <property type="match status" value="1"/>
</dbReference>
<accession>K0SFX7</accession>
<evidence type="ECO:0000256" key="1">
    <source>
        <dbReference type="ARBA" id="ARBA00022617"/>
    </source>
</evidence>
<dbReference type="eggNOG" id="KOG4232">
    <property type="taxonomic scope" value="Eukaryota"/>
</dbReference>
<feature type="transmembrane region" description="Helical" evidence="4">
    <location>
        <begin position="204"/>
        <end position="222"/>
    </location>
</feature>
<dbReference type="InterPro" id="IPR053100">
    <property type="entry name" value="Cytochrome_b5-related"/>
</dbReference>
<dbReference type="InterPro" id="IPR001199">
    <property type="entry name" value="Cyt_B5-like_heme/steroid-bd"/>
</dbReference>
<dbReference type="EMBL" id="AGNL01022191">
    <property type="protein sequence ID" value="EJK59846.1"/>
    <property type="molecule type" value="Genomic_DNA"/>
</dbReference>
<dbReference type="PROSITE" id="PS00191">
    <property type="entry name" value="CYTOCHROME_B5_1"/>
    <property type="match status" value="1"/>
</dbReference>
<dbReference type="InterPro" id="IPR018506">
    <property type="entry name" value="Cyt_B5_heme-BS"/>
</dbReference>
<feature type="domain" description="Cytochrome b5 heme-binding" evidence="6">
    <location>
        <begin position="66"/>
        <end position="140"/>
    </location>
</feature>
<keyword evidence="4" id="KW-1133">Transmembrane helix</keyword>
<feature type="region of interest" description="Disordered" evidence="5">
    <location>
        <begin position="1"/>
        <end position="70"/>
    </location>
</feature>
<evidence type="ECO:0000256" key="2">
    <source>
        <dbReference type="ARBA" id="ARBA00022723"/>
    </source>
</evidence>
<feature type="transmembrane region" description="Helical" evidence="4">
    <location>
        <begin position="368"/>
        <end position="387"/>
    </location>
</feature>
<keyword evidence="4" id="KW-0472">Membrane</keyword>
<dbReference type="SUPFAM" id="SSF55856">
    <property type="entry name" value="Cytochrome b5-like heme/steroid binding domain"/>
    <property type="match status" value="1"/>
</dbReference>
<evidence type="ECO:0000256" key="5">
    <source>
        <dbReference type="SAM" id="MobiDB-lite"/>
    </source>
</evidence>
<name>K0SFX7_THAOC</name>
<evidence type="ECO:0000313" key="8">
    <source>
        <dbReference type="Proteomes" id="UP000266841"/>
    </source>
</evidence>
<feature type="region of interest" description="Disordered" evidence="5">
    <location>
        <begin position="144"/>
        <end position="164"/>
    </location>
</feature>
<dbReference type="GO" id="GO:0020037">
    <property type="term" value="F:heme binding"/>
    <property type="evidence" value="ECO:0007669"/>
    <property type="project" value="UniProtKB-UniRule"/>
</dbReference>
<proteinExistence type="inferred from homology"/>
<evidence type="ECO:0000259" key="6">
    <source>
        <dbReference type="PROSITE" id="PS50255"/>
    </source>
</evidence>
<feature type="compositionally biased region" description="Polar residues" evidence="5">
    <location>
        <begin position="29"/>
        <end position="40"/>
    </location>
</feature>
<organism evidence="7 8">
    <name type="scientific">Thalassiosira oceanica</name>
    <name type="common">Marine diatom</name>
    <dbReference type="NCBI Taxonomy" id="159749"/>
    <lineage>
        <taxon>Eukaryota</taxon>
        <taxon>Sar</taxon>
        <taxon>Stramenopiles</taxon>
        <taxon>Ochrophyta</taxon>
        <taxon>Bacillariophyta</taxon>
        <taxon>Coscinodiscophyceae</taxon>
        <taxon>Thalassiosirophycidae</taxon>
        <taxon>Thalassiosirales</taxon>
        <taxon>Thalassiosiraceae</taxon>
        <taxon>Thalassiosira</taxon>
    </lineage>
</organism>
<evidence type="ECO:0000313" key="7">
    <source>
        <dbReference type="EMBL" id="EJK59846.1"/>
    </source>
</evidence>
<dbReference type="PANTHER" id="PTHR16740">
    <property type="entry name" value="CYTOCHROME B5-RELATED PROTEIN-RELATED"/>
    <property type="match status" value="1"/>
</dbReference>